<organism evidence="1 2">
    <name type="scientific">Solanum pinnatisectum</name>
    <name type="common">tansyleaf nightshade</name>
    <dbReference type="NCBI Taxonomy" id="50273"/>
    <lineage>
        <taxon>Eukaryota</taxon>
        <taxon>Viridiplantae</taxon>
        <taxon>Streptophyta</taxon>
        <taxon>Embryophyta</taxon>
        <taxon>Tracheophyta</taxon>
        <taxon>Spermatophyta</taxon>
        <taxon>Magnoliopsida</taxon>
        <taxon>eudicotyledons</taxon>
        <taxon>Gunneridae</taxon>
        <taxon>Pentapetalae</taxon>
        <taxon>asterids</taxon>
        <taxon>lamiids</taxon>
        <taxon>Solanales</taxon>
        <taxon>Solanaceae</taxon>
        <taxon>Solanoideae</taxon>
        <taxon>Solaneae</taxon>
        <taxon>Solanum</taxon>
    </lineage>
</organism>
<proteinExistence type="predicted"/>
<dbReference type="Proteomes" id="UP001311915">
    <property type="component" value="Unassembled WGS sequence"/>
</dbReference>
<gene>
    <name evidence="1" type="ORF">R3W88_016260</name>
</gene>
<evidence type="ECO:0000313" key="2">
    <source>
        <dbReference type="Proteomes" id="UP001311915"/>
    </source>
</evidence>
<evidence type="ECO:0000313" key="1">
    <source>
        <dbReference type="EMBL" id="KAK4717922.1"/>
    </source>
</evidence>
<name>A0AAV9KWW8_9SOLN</name>
<sequence>MSILVKHFKKFLRKKENEKKETSNKKWLNYKSQFGCYKFEWRKERAEKKLKEKEKCAMVATWGLGTEEFDEEVDEISLRVIRDSDMEEGEANFERSILDLKEKLHLFPKRKLISMMKSLINDLQELTMKDISCSMILHIKILSV</sequence>
<protein>
    <submittedName>
        <fullName evidence="1">Uncharacterized protein</fullName>
    </submittedName>
</protein>
<reference evidence="1 2" key="1">
    <citation type="submission" date="2023-10" db="EMBL/GenBank/DDBJ databases">
        <title>Genome-Wide Identification Analysis in wild type Solanum Pinnatisectum Reveals Some Genes Defensing Phytophthora Infestans.</title>
        <authorList>
            <person name="Sun C."/>
        </authorList>
    </citation>
    <scope>NUCLEOTIDE SEQUENCE [LARGE SCALE GENOMIC DNA]</scope>
    <source>
        <strain evidence="1">LQN</strain>
        <tissue evidence="1">Leaf</tissue>
    </source>
</reference>
<keyword evidence="2" id="KW-1185">Reference proteome</keyword>
<dbReference type="EMBL" id="JAWPEI010000008">
    <property type="protein sequence ID" value="KAK4717922.1"/>
    <property type="molecule type" value="Genomic_DNA"/>
</dbReference>
<comment type="caution">
    <text evidence="1">The sequence shown here is derived from an EMBL/GenBank/DDBJ whole genome shotgun (WGS) entry which is preliminary data.</text>
</comment>
<accession>A0AAV9KWW8</accession>
<dbReference type="AlphaFoldDB" id="A0AAV9KWW8"/>